<dbReference type="Proteomes" id="UP000005317">
    <property type="component" value="Unassembled WGS sequence"/>
</dbReference>
<keyword evidence="7" id="KW-1185">Reference proteome</keyword>
<dbReference type="Pfam" id="PF03781">
    <property type="entry name" value="FGE-sulfatase"/>
    <property type="match status" value="2"/>
</dbReference>
<dbReference type="NCBIfam" id="TIGR03440">
    <property type="entry name" value="egtB_TIGR03440"/>
    <property type="match status" value="1"/>
</dbReference>
<evidence type="ECO:0000259" key="5">
    <source>
        <dbReference type="Pfam" id="PF12867"/>
    </source>
</evidence>
<keyword evidence="2" id="KW-0408">Iron</keyword>
<dbReference type="SUPFAM" id="SSF109854">
    <property type="entry name" value="DinB/YfiT-like putative metalloenzymes"/>
    <property type="match status" value="1"/>
</dbReference>
<sequence>MSVEVPPRRVERDELLLDYQRTRQASEAICFPLSPDDYQIQSIVETSPPKWHMGHVTWFFETFLLQAFVPDYRPFHPQFNYVFNSYYQTVGSMHPRARRGLLSRPTIEEVYAYRAAIDARMLELIASVPESQWPAVAERVTLGLNHEQQHQELLYMDIKHNLSVNPLKPAYTAQALPLVDKATPLGWLERAEDLQETGFAGDGFAFDNERPQHKSWLEAHRLADRLSANAEYLAFIKDGGYQRPELWLADGWAYINQHGWQAPLYWEQRDGEWYEFTLHGLMPLNPAAPVAHTSYYEADAFARWSGKRLPLETKLESRLLELEPEGQFTDSGIFHPQPGSGQWFGTLWEWTASPYTAYPRFKTLEGSMGEYNGKFMNNQWVLRGGACVTPREHIRPTYRNFFYPHDRWQFSGIRLAEYL</sequence>
<dbReference type="InterPro" id="IPR034660">
    <property type="entry name" value="DinB/YfiT-like"/>
</dbReference>
<feature type="domain" description="Sulfatase-modifying factor enzyme-like" evidence="4">
    <location>
        <begin position="330"/>
        <end position="416"/>
    </location>
</feature>
<dbReference type="Pfam" id="PF12867">
    <property type="entry name" value="DinB_2"/>
    <property type="match status" value="1"/>
</dbReference>
<dbReference type="InterPro" id="IPR051043">
    <property type="entry name" value="Sulfatase_Mod_Factor_Kinase"/>
</dbReference>
<evidence type="ECO:0000256" key="2">
    <source>
        <dbReference type="ARBA" id="ARBA00023004"/>
    </source>
</evidence>
<accession>A0A656HHE5</accession>
<evidence type="ECO:0000259" key="4">
    <source>
        <dbReference type="Pfam" id="PF03781"/>
    </source>
</evidence>
<feature type="domain" description="DinB-like" evidence="5">
    <location>
        <begin position="19"/>
        <end position="152"/>
    </location>
</feature>
<dbReference type="GO" id="GO:0052699">
    <property type="term" value="P:ergothioneine biosynthetic process"/>
    <property type="evidence" value="ECO:0007669"/>
    <property type="project" value="InterPro"/>
</dbReference>
<protein>
    <recommendedName>
        <fullName evidence="8">Ergothioneine biosynthesis protein EgtB</fullName>
    </recommendedName>
</protein>
<evidence type="ECO:0000313" key="6">
    <source>
        <dbReference type="EMBL" id="EIJ35454.1"/>
    </source>
</evidence>
<proteinExistence type="predicted"/>
<feature type="domain" description="Sulfatase-modifying factor enzyme-like" evidence="4">
    <location>
        <begin position="204"/>
        <end position="316"/>
    </location>
</feature>
<organism evidence="6 7">
    <name type="scientific">Thiothrix nivea (strain ATCC 35100 / DSM 5205 / JP2)</name>
    <dbReference type="NCBI Taxonomy" id="870187"/>
    <lineage>
        <taxon>Bacteria</taxon>
        <taxon>Pseudomonadati</taxon>
        <taxon>Pseudomonadota</taxon>
        <taxon>Gammaproteobacteria</taxon>
        <taxon>Thiotrichales</taxon>
        <taxon>Thiotrichaceae</taxon>
        <taxon>Thiothrix</taxon>
    </lineage>
</organism>
<dbReference type="InterPro" id="IPR017806">
    <property type="entry name" value="EgtB"/>
</dbReference>
<dbReference type="PANTHER" id="PTHR23150">
    <property type="entry name" value="SULFATASE MODIFYING FACTOR 1, 2"/>
    <property type="match status" value="1"/>
</dbReference>
<dbReference type="InterPro" id="IPR005532">
    <property type="entry name" value="SUMF_dom"/>
</dbReference>
<evidence type="ECO:0000256" key="3">
    <source>
        <dbReference type="ARBA" id="ARBA00037882"/>
    </source>
</evidence>
<dbReference type="SUPFAM" id="SSF56436">
    <property type="entry name" value="C-type lectin-like"/>
    <property type="match status" value="1"/>
</dbReference>
<comment type="pathway">
    <text evidence="3">Amino-acid biosynthesis; ergothioneine biosynthesis.</text>
</comment>
<keyword evidence="1" id="KW-0560">Oxidoreductase</keyword>
<dbReference type="OrthoDB" id="9768004at2"/>
<dbReference type="InterPro" id="IPR024775">
    <property type="entry name" value="DinB-like"/>
</dbReference>
<reference evidence="7" key="1">
    <citation type="journal article" date="2011" name="Stand. Genomic Sci.">
        <title>Genome sequence of the filamentous, gliding Thiothrix nivea neotype strain (JP2(T)).</title>
        <authorList>
            <person name="Lapidus A."/>
            <person name="Nolan M."/>
            <person name="Lucas S."/>
            <person name="Glavina Del Rio T."/>
            <person name="Tice H."/>
            <person name="Cheng J.F."/>
            <person name="Tapia R."/>
            <person name="Han C."/>
            <person name="Goodwin L."/>
            <person name="Pitluck S."/>
            <person name="Liolios K."/>
            <person name="Pagani I."/>
            <person name="Ivanova N."/>
            <person name="Huntemann M."/>
            <person name="Mavromatis K."/>
            <person name="Mikhailova N."/>
            <person name="Pati A."/>
            <person name="Chen A."/>
            <person name="Palaniappan K."/>
            <person name="Land M."/>
            <person name="Brambilla E.M."/>
            <person name="Rohde M."/>
            <person name="Abt B."/>
            <person name="Verbarg S."/>
            <person name="Goker M."/>
            <person name="Bristow J."/>
            <person name="Eisen J.A."/>
            <person name="Markowitz V."/>
            <person name="Hugenholtz P."/>
            <person name="Kyrpides N.C."/>
            <person name="Klenk H.P."/>
            <person name="Woyke T."/>
        </authorList>
    </citation>
    <scope>NUCLEOTIDE SEQUENCE [LARGE SCALE GENOMIC DNA]</scope>
    <source>
        <strain evidence="7">ATCC 35100 / DSM 5205 / JP2</strain>
    </source>
</reference>
<dbReference type="PANTHER" id="PTHR23150:SF36">
    <property type="entry name" value="HERCYNINE OXYGENASE"/>
    <property type="match status" value="1"/>
</dbReference>
<dbReference type="InterPro" id="IPR042095">
    <property type="entry name" value="SUMF_sf"/>
</dbReference>
<dbReference type="AlphaFoldDB" id="A0A656HHE5"/>
<dbReference type="Gene3D" id="3.90.1580.10">
    <property type="entry name" value="paralog of FGE (formylglycine-generating enzyme)"/>
    <property type="match status" value="2"/>
</dbReference>
<name>A0A656HHE5_THINJ</name>
<gene>
    <name evidence="6" type="ORF">Thini_2928</name>
</gene>
<dbReference type="RefSeq" id="WP_002709354.1">
    <property type="nucleotide sequence ID" value="NZ_JH651384.1"/>
</dbReference>
<dbReference type="InterPro" id="IPR016187">
    <property type="entry name" value="CTDL_fold"/>
</dbReference>
<evidence type="ECO:0000313" key="7">
    <source>
        <dbReference type="Proteomes" id="UP000005317"/>
    </source>
</evidence>
<dbReference type="EMBL" id="JH651384">
    <property type="protein sequence ID" value="EIJ35454.1"/>
    <property type="molecule type" value="Genomic_DNA"/>
</dbReference>
<evidence type="ECO:0008006" key="8">
    <source>
        <dbReference type="Google" id="ProtNLM"/>
    </source>
</evidence>
<evidence type="ECO:0000256" key="1">
    <source>
        <dbReference type="ARBA" id="ARBA00023002"/>
    </source>
</evidence>